<organism evidence="1 2">
    <name type="scientific">Methylophilus glucosoxydans</name>
    <dbReference type="NCBI Taxonomy" id="752553"/>
    <lineage>
        <taxon>Bacteria</taxon>
        <taxon>Pseudomonadati</taxon>
        <taxon>Pseudomonadota</taxon>
        <taxon>Betaproteobacteria</taxon>
        <taxon>Nitrosomonadales</taxon>
        <taxon>Methylophilaceae</taxon>
        <taxon>Methylophilus</taxon>
    </lineage>
</organism>
<protein>
    <submittedName>
        <fullName evidence="1">Uncharacterized protein</fullName>
    </submittedName>
</protein>
<accession>A0ABW3GFE5</accession>
<keyword evidence="2" id="KW-1185">Reference proteome</keyword>
<dbReference type="Proteomes" id="UP001597106">
    <property type="component" value="Unassembled WGS sequence"/>
</dbReference>
<proteinExistence type="predicted"/>
<name>A0ABW3GFE5_9PROT</name>
<comment type="caution">
    <text evidence="1">The sequence shown here is derived from an EMBL/GenBank/DDBJ whole genome shotgun (WGS) entry which is preliminary data.</text>
</comment>
<dbReference type="RefSeq" id="WP_379074853.1">
    <property type="nucleotide sequence ID" value="NZ_JBHTJW010000002.1"/>
</dbReference>
<gene>
    <name evidence="1" type="ORF">ACFQ1T_06140</name>
</gene>
<evidence type="ECO:0000313" key="2">
    <source>
        <dbReference type="Proteomes" id="UP001597106"/>
    </source>
</evidence>
<evidence type="ECO:0000313" key="1">
    <source>
        <dbReference type="EMBL" id="MFD0929356.1"/>
    </source>
</evidence>
<dbReference type="EMBL" id="JBHTJW010000002">
    <property type="protein sequence ID" value="MFD0929356.1"/>
    <property type="molecule type" value="Genomic_DNA"/>
</dbReference>
<reference evidence="2" key="1">
    <citation type="journal article" date="2019" name="Int. J. Syst. Evol. Microbiol.">
        <title>The Global Catalogue of Microorganisms (GCM) 10K type strain sequencing project: providing services to taxonomists for standard genome sequencing and annotation.</title>
        <authorList>
            <consortium name="The Broad Institute Genomics Platform"/>
            <consortium name="The Broad Institute Genome Sequencing Center for Infectious Disease"/>
            <person name="Wu L."/>
            <person name="Ma J."/>
        </authorList>
    </citation>
    <scope>NUCLEOTIDE SEQUENCE [LARGE SCALE GENOMIC DNA]</scope>
    <source>
        <strain evidence="2">CCUG 59685</strain>
    </source>
</reference>
<sequence length="114" mass="13347">MTDTGEINTGVEQMTQHNKKLYGVTLRDGRSLQLAVQDMFTVQLIQHSRVLLNVRFQPLSSLNNLEMQPVYRVADMQMGKQIDPVLEEELLMCVFAVYRYYTRGSIRHWRSRVN</sequence>